<dbReference type="InterPro" id="IPR011010">
    <property type="entry name" value="DNA_brk_join_enz"/>
</dbReference>
<dbReference type="InterPro" id="IPR013762">
    <property type="entry name" value="Integrase-like_cat_sf"/>
</dbReference>
<feature type="region of interest" description="Disordered" evidence="2">
    <location>
        <begin position="99"/>
        <end position="118"/>
    </location>
</feature>
<dbReference type="AlphaFoldDB" id="Q8VK82"/>
<dbReference type="Proteomes" id="UP000001020">
    <property type="component" value="Chromosome"/>
</dbReference>
<evidence type="ECO:0000313" key="4">
    <source>
        <dbReference type="Proteomes" id="UP000001020"/>
    </source>
</evidence>
<dbReference type="KEGG" id="mtc:MT1084"/>
<sequence length="118" mass="13270">MGDRVLTVRSSPTAVTGKGIVESTTKTKRDRHVPVPEPVWRRLHAELPTDPNALVFPGRKGGFLPLGEYRWAFDNAGDQVGIEGWYRTVWGTPRPRWRSAQALTSRSCNGSLDTQQRR</sequence>
<keyword evidence="1" id="KW-0233">DNA recombination</keyword>
<keyword evidence="4" id="KW-1185">Reference proteome</keyword>
<feature type="region of interest" description="Disordered" evidence="2">
    <location>
        <begin position="1"/>
        <end position="32"/>
    </location>
</feature>
<proteinExistence type="predicted"/>
<evidence type="ECO:0000256" key="1">
    <source>
        <dbReference type="ARBA" id="ARBA00023172"/>
    </source>
</evidence>
<dbReference type="Gene3D" id="1.10.443.10">
    <property type="entry name" value="Intergrase catalytic core"/>
    <property type="match status" value="1"/>
</dbReference>
<dbReference type="SUPFAM" id="SSF56349">
    <property type="entry name" value="DNA breaking-rejoining enzymes"/>
    <property type="match status" value="1"/>
</dbReference>
<dbReference type="HOGENOM" id="CLU_177722_0_0_11"/>
<organism evidence="3 4">
    <name type="scientific">Mycobacterium tuberculosis (strain CDC 1551 / Oshkosh)</name>
    <dbReference type="NCBI Taxonomy" id="83331"/>
    <lineage>
        <taxon>Bacteria</taxon>
        <taxon>Bacillati</taxon>
        <taxon>Actinomycetota</taxon>
        <taxon>Actinomycetes</taxon>
        <taxon>Mycobacteriales</taxon>
        <taxon>Mycobacteriaceae</taxon>
        <taxon>Mycobacterium</taxon>
        <taxon>Mycobacterium tuberculosis complex</taxon>
    </lineage>
</organism>
<feature type="compositionally biased region" description="Polar residues" evidence="2">
    <location>
        <begin position="101"/>
        <end position="118"/>
    </location>
</feature>
<gene>
    <name evidence="3" type="ordered locus">MT1084</name>
</gene>
<name>Q8VK82_MYCTO</name>
<accession>Q8VK82</accession>
<accession>F2GGY7</accession>
<dbReference type="GO" id="GO:0006310">
    <property type="term" value="P:DNA recombination"/>
    <property type="evidence" value="ECO:0007669"/>
    <property type="project" value="UniProtKB-KW"/>
</dbReference>
<dbReference type="GO" id="GO:0015074">
    <property type="term" value="P:DNA integration"/>
    <property type="evidence" value="ECO:0007669"/>
    <property type="project" value="InterPro"/>
</dbReference>
<evidence type="ECO:0008006" key="5">
    <source>
        <dbReference type="Google" id="ProtNLM"/>
    </source>
</evidence>
<dbReference type="PIRSF" id="PIRSF004338">
    <property type="entry name" value="Integrase"/>
    <property type="match status" value="1"/>
</dbReference>
<evidence type="ECO:0000256" key="2">
    <source>
        <dbReference type="SAM" id="MobiDB-lite"/>
    </source>
</evidence>
<dbReference type="EMBL" id="AE000516">
    <property type="protein sequence ID" value="AAK45338.1"/>
    <property type="molecule type" value="Genomic_DNA"/>
</dbReference>
<protein>
    <recommendedName>
        <fullName evidence="5">Integrase</fullName>
    </recommendedName>
</protein>
<reference evidence="3 4" key="1">
    <citation type="journal article" date="2002" name="J. Bacteriol.">
        <title>Whole-genome comparison of Mycobacterium tuberculosis clinical and laboratory strains.</title>
        <authorList>
            <person name="Fleischmann R.D."/>
            <person name="Alland D."/>
            <person name="Eisen J.A."/>
            <person name="Carpenter L."/>
            <person name="White O."/>
            <person name="Peterson J."/>
            <person name="DeBoy R."/>
            <person name="Dodson R."/>
            <person name="Gwinn M."/>
            <person name="Haft D."/>
            <person name="Hickey E."/>
            <person name="Kolonay J.F."/>
            <person name="Nelson W.C."/>
            <person name="Umayam L.A."/>
            <person name="Ermolaeva M."/>
            <person name="Salzberg S.L."/>
            <person name="Delcher A."/>
            <person name="Utterback T."/>
            <person name="Weidman J."/>
            <person name="Khouri H."/>
            <person name="Gill J."/>
            <person name="Mikula A."/>
            <person name="Bishai W."/>
            <person name="Jacobs Jr W.R.Jr."/>
            <person name="Venter J.C."/>
            <person name="Fraser C.M."/>
        </authorList>
    </citation>
    <scope>NUCLEOTIDE SEQUENCE [LARGE SCALE GENOMIC DNA]</scope>
    <source>
        <strain evidence="4">CDC 1551 / Oshkosh</strain>
    </source>
</reference>
<dbReference type="GO" id="GO:0003677">
    <property type="term" value="F:DNA binding"/>
    <property type="evidence" value="ECO:0007669"/>
    <property type="project" value="InterPro"/>
</dbReference>
<evidence type="ECO:0000313" key="3">
    <source>
        <dbReference type="EMBL" id="AAK45338.1"/>
    </source>
</evidence>
<dbReference type="InterPro" id="IPR014417">
    <property type="entry name" value="Integrase_predicted"/>
</dbReference>